<proteinExistence type="predicted"/>
<keyword evidence="2" id="KW-1185">Reference proteome</keyword>
<accession>A0A920BV20</accession>
<evidence type="ECO:0000313" key="2">
    <source>
        <dbReference type="Proteomes" id="UP000682111"/>
    </source>
</evidence>
<dbReference type="EMBL" id="BORC01000007">
    <property type="protein sequence ID" value="GIN63649.1"/>
    <property type="molecule type" value="Genomic_DNA"/>
</dbReference>
<reference evidence="1" key="1">
    <citation type="submission" date="2021-03" db="EMBL/GenBank/DDBJ databases">
        <title>Antimicrobial resistance genes in bacteria isolated from Japanese honey, and their potential for conferring macrolide and lincosamide resistance in the American foulbrood pathogen Paenibacillus larvae.</title>
        <authorList>
            <person name="Okamoto M."/>
            <person name="Kumagai M."/>
            <person name="Kanamori H."/>
            <person name="Takamatsu D."/>
        </authorList>
    </citation>
    <scope>NUCLEOTIDE SEQUENCE</scope>
    <source>
        <strain evidence="1">J27TS8</strain>
    </source>
</reference>
<gene>
    <name evidence="1" type="ORF">J27TS8_36420</name>
</gene>
<comment type="caution">
    <text evidence="1">The sequence shown here is derived from an EMBL/GenBank/DDBJ whole genome shotgun (WGS) entry which is preliminary data.</text>
</comment>
<sequence>MPDAHEQEQQQISNIGNSHPICDPFFLRHPQDKAHKHIISEPKGKRHMPAIPEIFNIAADKRLIKVFRGFDSHDITDADRKSRVAGKIKEQIETVRIHICQSMRETAGSPILHCHNDIRINAIAKNELI</sequence>
<organism evidence="1 2">
    <name type="scientific">Robertmurraya siralis</name>
    <dbReference type="NCBI Taxonomy" id="77777"/>
    <lineage>
        <taxon>Bacteria</taxon>
        <taxon>Bacillati</taxon>
        <taxon>Bacillota</taxon>
        <taxon>Bacilli</taxon>
        <taxon>Bacillales</taxon>
        <taxon>Bacillaceae</taxon>
        <taxon>Robertmurraya</taxon>
    </lineage>
</organism>
<evidence type="ECO:0000313" key="1">
    <source>
        <dbReference type="EMBL" id="GIN63649.1"/>
    </source>
</evidence>
<protein>
    <submittedName>
        <fullName evidence="1">Uncharacterized protein</fullName>
    </submittedName>
</protein>
<name>A0A920BV20_9BACI</name>
<dbReference type="AlphaFoldDB" id="A0A920BV20"/>
<dbReference type="Proteomes" id="UP000682111">
    <property type="component" value="Unassembled WGS sequence"/>
</dbReference>